<keyword evidence="3 5" id="KW-0808">Transferase</keyword>
<accession>A0A1K1PI82</accession>
<dbReference type="EMBL" id="FPIZ01000005">
    <property type="protein sequence ID" value="SFW46366.1"/>
    <property type="molecule type" value="Genomic_DNA"/>
</dbReference>
<dbReference type="Gene3D" id="3.40.50.150">
    <property type="entry name" value="Vaccinia Virus protein VP39"/>
    <property type="match status" value="1"/>
</dbReference>
<dbReference type="UniPathway" id="UPA00079">
    <property type="reaction ID" value="UER00169"/>
</dbReference>
<evidence type="ECO:0000256" key="3">
    <source>
        <dbReference type="ARBA" id="ARBA00022679"/>
    </source>
</evidence>
<comment type="function">
    <text evidence="5">Methyltransferase required for the conversion of demethylmenaquinol (DMKH2) to menaquinol (MKH2).</text>
</comment>
<dbReference type="HAMAP" id="MF_01813">
    <property type="entry name" value="MenG_UbiE_methyltr"/>
    <property type="match status" value="1"/>
</dbReference>
<evidence type="ECO:0000256" key="1">
    <source>
        <dbReference type="ARBA" id="ARBA00022428"/>
    </source>
</evidence>
<dbReference type="Pfam" id="PF01209">
    <property type="entry name" value="Ubie_methyltran"/>
    <property type="match status" value="1"/>
</dbReference>
<dbReference type="Proteomes" id="UP000183788">
    <property type="component" value="Unassembled WGS sequence"/>
</dbReference>
<dbReference type="PANTHER" id="PTHR43591">
    <property type="entry name" value="METHYLTRANSFERASE"/>
    <property type="match status" value="1"/>
</dbReference>
<evidence type="ECO:0000313" key="6">
    <source>
        <dbReference type="EMBL" id="SFW46366.1"/>
    </source>
</evidence>
<comment type="similarity">
    <text evidence="5">Belongs to the class I-like SAM-binding methyltransferase superfamily. MenG/UbiE family.</text>
</comment>
<comment type="pathway">
    <text evidence="5">Quinol/quinone metabolism; menaquinone biosynthesis; menaquinol from 1,4-dihydroxy-2-naphthoate: step 2/2.</text>
</comment>
<comment type="catalytic activity">
    <reaction evidence="5">
        <text>a 2-demethylmenaquinol + S-adenosyl-L-methionine = a menaquinol + S-adenosyl-L-homocysteine + H(+)</text>
        <dbReference type="Rhea" id="RHEA:42640"/>
        <dbReference type="Rhea" id="RHEA-COMP:9539"/>
        <dbReference type="Rhea" id="RHEA-COMP:9563"/>
        <dbReference type="ChEBI" id="CHEBI:15378"/>
        <dbReference type="ChEBI" id="CHEBI:18151"/>
        <dbReference type="ChEBI" id="CHEBI:55437"/>
        <dbReference type="ChEBI" id="CHEBI:57856"/>
        <dbReference type="ChEBI" id="CHEBI:59789"/>
        <dbReference type="EC" id="2.1.1.163"/>
    </reaction>
</comment>
<dbReference type="SUPFAM" id="SSF53335">
    <property type="entry name" value="S-adenosyl-L-methionine-dependent methyltransferases"/>
    <property type="match status" value="1"/>
</dbReference>
<dbReference type="EC" id="2.1.1.163" evidence="5"/>
<dbReference type="PANTHER" id="PTHR43591:SF24">
    <property type="entry name" value="2-METHOXY-6-POLYPRENYL-1,4-BENZOQUINOL METHYLASE, MITOCHONDRIAL"/>
    <property type="match status" value="1"/>
</dbReference>
<evidence type="ECO:0000256" key="2">
    <source>
        <dbReference type="ARBA" id="ARBA00022603"/>
    </source>
</evidence>
<feature type="binding site" evidence="5">
    <location>
        <begin position="134"/>
        <end position="135"/>
    </location>
    <ligand>
        <name>S-adenosyl-L-methionine</name>
        <dbReference type="ChEBI" id="CHEBI:59789"/>
    </ligand>
</feature>
<dbReference type="PROSITE" id="PS01184">
    <property type="entry name" value="UBIE_2"/>
    <property type="match status" value="1"/>
</dbReference>
<dbReference type="InterPro" id="IPR029063">
    <property type="entry name" value="SAM-dependent_MTases_sf"/>
</dbReference>
<dbReference type="PROSITE" id="PS51608">
    <property type="entry name" value="SAM_MT_UBIE"/>
    <property type="match status" value="1"/>
</dbReference>
<evidence type="ECO:0000313" key="7">
    <source>
        <dbReference type="Proteomes" id="UP000183788"/>
    </source>
</evidence>
<name>A0A1K1PI82_9BACT</name>
<reference evidence="6 7" key="1">
    <citation type="submission" date="2016-11" db="EMBL/GenBank/DDBJ databases">
        <authorList>
            <person name="Jaros S."/>
            <person name="Januszkiewicz K."/>
            <person name="Wedrychowicz H."/>
        </authorList>
    </citation>
    <scope>NUCLEOTIDE SEQUENCE [LARGE SCALE GENOMIC DNA]</scope>
    <source>
        <strain evidence="6 7">DSM 784</strain>
    </source>
</reference>
<organism evidence="6 7">
    <name type="scientific">Chitinophaga sancti</name>
    <dbReference type="NCBI Taxonomy" id="1004"/>
    <lineage>
        <taxon>Bacteria</taxon>
        <taxon>Pseudomonadati</taxon>
        <taxon>Bacteroidota</taxon>
        <taxon>Chitinophagia</taxon>
        <taxon>Chitinophagales</taxon>
        <taxon>Chitinophagaceae</taxon>
        <taxon>Chitinophaga</taxon>
    </lineage>
</organism>
<keyword evidence="2 5" id="KW-0489">Methyltransferase</keyword>
<evidence type="ECO:0000256" key="5">
    <source>
        <dbReference type="HAMAP-Rule" id="MF_01813"/>
    </source>
</evidence>
<dbReference type="InterPro" id="IPR023576">
    <property type="entry name" value="UbiE/COQ5_MeTrFase_CS"/>
</dbReference>
<gene>
    <name evidence="5" type="primary">menG</name>
    <name evidence="6" type="ORF">SAMN05661012_01916</name>
</gene>
<feature type="binding site" evidence="5">
    <location>
        <position position="86"/>
    </location>
    <ligand>
        <name>S-adenosyl-L-methionine</name>
        <dbReference type="ChEBI" id="CHEBI:59789"/>
    </ligand>
</feature>
<feature type="binding site" evidence="5">
    <location>
        <position position="106"/>
    </location>
    <ligand>
        <name>S-adenosyl-L-methionine</name>
        <dbReference type="ChEBI" id="CHEBI:59789"/>
    </ligand>
</feature>
<dbReference type="GO" id="GO:0043770">
    <property type="term" value="F:demethylmenaquinone methyltransferase activity"/>
    <property type="evidence" value="ECO:0007669"/>
    <property type="project" value="UniProtKB-UniRule"/>
</dbReference>
<protein>
    <recommendedName>
        <fullName evidence="5">Demethylmenaquinone methyltransferase</fullName>
        <ecNumber evidence="5">2.1.1.163</ecNumber>
    </recommendedName>
</protein>
<dbReference type="STRING" id="1004.SAMN05661012_01916"/>
<dbReference type="GO" id="GO:0009234">
    <property type="term" value="P:menaquinone biosynthetic process"/>
    <property type="evidence" value="ECO:0007669"/>
    <property type="project" value="UniProtKB-UniRule"/>
</dbReference>
<comment type="caution">
    <text evidence="5">Lacks conserved residue(s) required for the propagation of feature annotation.</text>
</comment>
<dbReference type="NCBIfam" id="TIGR01934">
    <property type="entry name" value="MenG_MenH_UbiE"/>
    <property type="match status" value="1"/>
</dbReference>
<evidence type="ECO:0000256" key="4">
    <source>
        <dbReference type="ARBA" id="ARBA00022691"/>
    </source>
</evidence>
<dbReference type="NCBIfam" id="NF001244">
    <property type="entry name" value="PRK00216.1-5"/>
    <property type="match status" value="1"/>
</dbReference>
<keyword evidence="4 5" id="KW-0949">S-adenosyl-L-methionine</keyword>
<dbReference type="PROSITE" id="PS01183">
    <property type="entry name" value="UBIE_1"/>
    <property type="match status" value="1"/>
</dbReference>
<dbReference type="AlphaFoldDB" id="A0A1K1PI82"/>
<dbReference type="InterPro" id="IPR004033">
    <property type="entry name" value="UbiE/COQ5_MeTrFase"/>
</dbReference>
<dbReference type="GO" id="GO:0032259">
    <property type="term" value="P:methylation"/>
    <property type="evidence" value="ECO:0007669"/>
    <property type="project" value="UniProtKB-KW"/>
</dbReference>
<dbReference type="CDD" id="cd02440">
    <property type="entry name" value="AdoMet_MTases"/>
    <property type="match status" value="1"/>
</dbReference>
<keyword evidence="1 5" id="KW-0474">Menaquinone biosynthesis</keyword>
<sequence length="261" mass="29234">MMISILLINKNTLTLRAMSDKKVVPFAASKLSKKEQIATMFNDIAHRYDFLNHFMSLGIDIMWRKKALKLLKSLQPKKMLDVATGTGDFAIMANKMLNPDTITGIDISEGMLSFGREKINNLGLSDKITLQLGDSETISFPDNTFDAITVAYGVRNFENLEKGLAEMLRVLKPGGKLVILEFSNPTVFPIKQLYNLYFRYITPLIGKWIAKSQAAYSYLPESVKAFPQGQEMCNILTNTGFQAVTCKKLTFGISSIYCASR</sequence>
<proteinExistence type="inferred from homology"/>